<dbReference type="InterPro" id="IPR014746">
    <property type="entry name" value="Gln_synth/guanido_kin_cat_dom"/>
</dbReference>
<dbReference type="InterPro" id="IPR001637">
    <property type="entry name" value="Gln_synth_I_adenylation_site"/>
</dbReference>
<evidence type="ECO:0000256" key="2">
    <source>
        <dbReference type="ARBA" id="ARBA00009897"/>
    </source>
</evidence>
<feature type="modified residue" description="O-AMP-tyrosine" evidence="15">
    <location>
        <position position="398"/>
    </location>
</feature>
<dbReference type="FunFam" id="3.30.590.10:FF:000001">
    <property type="entry name" value="Glutamine synthetase"/>
    <property type="match status" value="1"/>
</dbReference>
<protein>
    <recommendedName>
        <fullName evidence="4 19">Glutamine synthetase</fullName>
        <ecNumber evidence="19">6.3.1.2</ecNumber>
    </recommendedName>
</protein>
<dbReference type="Pfam" id="PF00120">
    <property type="entry name" value="Gln-synt_C"/>
    <property type="match status" value="1"/>
</dbReference>
<dbReference type="GO" id="GO:0006542">
    <property type="term" value="P:glutamine biosynthetic process"/>
    <property type="evidence" value="ECO:0007669"/>
    <property type="project" value="InterPro"/>
</dbReference>
<reference evidence="22 23" key="1">
    <citation type="submission" date="2018-02" db="EMBL/GenBank/DDBJ databases">
        <title>Comparative genomes isolates from brazilian mangrove.</title>
        <authorList>
            <person name="Araujo J.E."/>
            <person name="Taketani R.G."/>
            <person name="Silva M.C.P."/>
            <person name="Loureco M.V."/>
            <person name="Andreote F.D."/>
        </authorList>
    </citation>
    <scope>NUCLEOTIDE SEQUENCE [LARGE SCALE GENOMIC DNA]</scope>
    <source>
        <strain evidence="22 23">NAP PRIS-MGV</strain>
    </source>
</reference>
<keyword evidence="10 13" id="KW-0067">ATP-binding</keyword>
<dbReference type="OrthoDB" id="9807095at2"/>
<keyword evidence="8 14" id="KW-0479">Metal-binding</keyword>
<feature type="domain" description="GS beta-grasp" evidence="20">
    <location>
        <begin position="13"/>
        <end position="97"/>
    </location>
</feature>
<comment type="subunit">
    <text evidence="3 18">Oligomer of 12 subunits arranged in the form of two hexagons.</text>
</comment>
<dbReference type="GO" id="GO:0046872">
    <property type="term" value="F:metal ion binding"/>
    <property type="evidence" value="ECO:0007669"/>
    <property type="project" value="UniProtKB-KW"/>
</dbReference>
<feature type="binding site" evidence="13">
    <location>
        <position position="339"/>
    </location>
    <ligand>
        <name>ATP</name>
        <dbReference type="ChEBI" id="CHEBI:30616"/>
    </ligand>
</feature>
<evidence type="ECO:0000256" key="8">
    <source>
        <dbReference type="ARBA" id="ARBA00022723"/>
    </source>
</evidence>
<dbReference type="InterPro" id="IPR027303">
    <property type="entry name" value="Gln_synth_gly_rich_site"/>
</dbReference>
<dbReference type="InterPro" id="IPR008147">
    <property type="entry name" value="Gln_synt_N"/>
</dbReference>
<evidence type="ECO:0000256" key="15">
    <source>
        <dbReference type="PIRSR" id="PIRSR604809-50"/>
    </source>
</evidence>
<name>A0A2S8FNZ7_9BACT</name>
<evidence type="ECO:0000259" key="20">
    <source>
        <dbReference type="PROSITE" id="PS51986"/>
    </source>
</evidence>
<dbReference type="InterPro" id="IPR036651">
    <property type="entry name" value="Gln_synt_N_sf"/>
</dbReference>
<dbReference type="PROSITE" id="PS00182">
    <property type="entry name" value="GLNA_ADENYLATION"/>
    <property type="match status" value="1"/>
</dbReference>
<dbReference type="PROSITE" id="PS51986">
    <property type="entry name" value="GS_BETA_GRASP"/>
    <property type="match status" value="1"/>
</dbReference>
<dbReference type="Pfam" id="PF03951">
    <property type="entry name" value="Gln-synt_N"/>
    <property type="match status" value="1"/>
</dbReference>
<evidence type="ECO:0000313" key="23">
    <source>
        <dbReference type="Proteomes" id="UP000239388"/>
    </source>
</evidence>
<evidence type="ECO:0000256" key="6">
    <source>
        <dbReference type="ARBA" id="ARBA00022553"/>
    </source>
</evidence>
<feature type="binding site" evidence="14">
    <location>
        <position position="269"/>
    </location>
    <ligand>
        <name>Mg(2+)</name>
        <dbReference type="ChEBI" id="CHEBI:18420"/>
        <label>1</label>
    </ligand>
</feature>
<gene>
    <name evidence="22" type="primary">glnA</name>
    <name evidence="22" type="ORF">C5Y98_16785</name>
</gene>
<evidence type="ECO:0000256" key="5">
    <source>
        <dbReference type="ARBA" id="ARBA00022490"/>
    </source>
</evidence>
<dbReference type="GO" id="GO:0019740">
    <property type="term" value="P:nitrogen utilization"/>
    <property type="evidence" value="ECO:0007669"/>
    <property type="project" value="TreeGrafter"/>
</dbReference>
<evidence type="ECO:0000256" key="13">
    <source>
        <dbReference type="PIRSR" id="PIRSR604809-2"/>
    </source>
</evidence>
<dbReference type="InterPro" id="IPR008146">
    <property type="entry name" value="Gln_synth_cat_dom"/>
</dbReference>
<feature type="binding site" evidence="14">
    <location>
        <position position="358"/>
    </location>
    <ligand>
        <name>Mg(2+)</name>
        <dbReference type="ChEBI" id="CHEBI:18420"/>
        <label>1</label>
    </ligand>
</feature>
<feature type="binding site" evidence="12">
    <location>
        <position position="360"/>
    </location>
    <ligand>
        <name>L-glutamate</name>
        <dbReference type="ChEBI" id="CHEBI:29985"/>
    </ligand>
</feature>
<dbReference type="Proteomes" id="UP000239388">
    <property type="component" value="Unassembled WGS sequence"/>
</dbReference>
<dbReference type="SUPFAM" id="SSF54368">
    <property type="entry name" value="Glutamine synthetase, N-terminal domain"/>
    <property type="match status" value="1"/>
</dbReference>
<dbReference type="Gene3D" id="3.10.20.70">
    <property type="entry name" value="Glutamine synthetase, N-terminal domain"/>
    <property type="match status" value="1"/>
</dbReference>
<evidence type="ECO:0000256" key="12">
    <source>
        <dbReference type="PIRSR" id="PIRSR604809-1"/>
    </source>
</evidence>
<evidence type="ECO:0000256" key="10">
    <source>
        <dbReference type="ARBA" id="ARBA00022840"/>
    </source>
</evidence>
<feature type="binding site" evidence="12">
    <location>
        <position position="327"/>
    </location>
    <ligand>
        <name>L-glutamate</name>
        <dbReference type="ChEBI" id="CHEBI:29985"/>
    </ligand>
</feature>
<keyword evidence="9 13" id="KW-0547">Nucleotide-binding</keyword>
<feature type="binding site" evidence="12">
    <location>
        <begin position="264"/>
        <end position="265"/>
    </location>
    <ligand>
        <name>L-glutamate</name>
        <dbReference type="ChEBI" id="CHEBI:29985"/>
    </ligand>
</feature>
<evidence type="ECO:0000256" key="9">
    <source>
        <dbReference type="ARBA" id="ARBA00022741"/>
    </source>
</evidence>
<evidence type="ECO:0000256" key="1">
    <source>
        <dbReference type="ARBA" id="ARBA00004496"/>
    </source>
</evidence>
<sequence length="470" mass="53158">MTPKEVLALCRENDVKAVDFRFMDFPGLWQHFTIPVNHLSEDTFEDGLGFDGSSIRGWQAINESDMLVVPQPDTAFVDPFTQLPTLVLICNIQDPITREDYSRDPRNVCRKAANYLKSTGIADTCFIGPEAEFFVFDDVRFDQRAQHGFYHIDSVEGEWNRGREEGPNLGYKLRHKEGYFPVPPSDSLMDLRNEMMQTMIECGLNVEAQHHEVSTAGQCEIDLRFNEMVKMADDLLIYKYVIKNVAKRHNRTATFMPKPVFGDNGSGMHTHFSFWKENEPLFAGSGYAGLSETALYAIGGLLKHASAVLAFTNPTTNSYKRLVPGYEAPVNLAYSQRNRSASCRIPMYSPSPKAKRVEFRCPDPTCNPYLAFAAITMAAIDGIQNKIDPGQPLDKDIYDLPPEEAAAVPKTPGSLDEALDCLAADHEFLLRGDVFTKDVVDTWIEYKRKNEADAIRLRPHPYEFCLYYDI</sequence>
<dbReference type="PROSITE" id="PS00180">
    <property type="entry name" value="GLNA_1"/>
    <property type="match status" value="1"/>
</dbReference>
<dbReference type="SMART" id="SM01230">
    <property type="entry name" value="Gln-synt_C"/>
    <property type="match status" value="1"/>
</dbReference>
<dbReference type="SUPFAM" id="SSF55931">
    <property type="entry name" value="Glutamine synthetase/guanido kinase"/>
    <property type="match status" value="1"/>
</dbReference>
<dbReference type="GO" id="GO:0004356">
    <property type="term" value="F:glutamine synthetase activity"/>
    <property type="evidence" value="ECO:0007669"/>
    <property type="project" value="UniProtKB-EC"/>
</dbReference>
<proteinExistence type="inferred from homology"/>
<dbReference type="GO" id="GO:0016020">
    <property type="term" value="C:membrane"/>
    <property type="evidence" value="ECO:0007669"/>
    <property type="project" value="TreeGrafter"/>
</dbReference>
<dbReference type="InterPro" id="IPR027302">
    <property type="entry name" value="Gln_synth_N_conserv_site"/>
</dbReference>
<comment type="catalytic activity">
    <reaction evidence="19">
        <text>L-glutamate + NH4(+) + ATP = L-glutamine + ADP + phosphate + H(+)</text>
        <dbReference type="Rhea" id="RHEA:16169"/>
        <dbReference type="ChEBI" id="CHEBI:15378"/>
        <dbReference type="ChEBI" id="CHEBI:28938"/>
        <dbReference type="ChEBI" id="CHEBI:29985"/>
        <dbReference type="ChEBI" id="CHEBI:30616"/>
        <dbReference type="ChEBI" id="CHEBI:43474"/>
        <dbReference type="ChEBI" id="CHEBI:58359"/>
        <dbReference type="ChEBI" id="CHEBI:456216"/>
        <dbReference type="EC" id="6.3.1.2"/>
    </reaction>
</comment>
<keyword evidence="6 15" id="KW-0597">Phosphoprotein</keyword>
<comment type="similarity">
    <text evidence="2 16 17">Belongs to the glutamine synthetase family.</text>
</comment>
<dbReference type="NCBIfam" id="TIGR00653">
    <property type="entry name" value="GlnA"/>
    <property type="match status" value="1"/>
</dbReference>
<dbReference type="PROSITE" id="PS51987">
    <property type="entry name" value="GS_CATALYTIC"/>
    <property type="match status" value="1"/>
</dbReference>
<feature type="binding site" evidence="14">
    <location>
        <position position="132"/>
    </location>
    <ligand>
        <name>Mg(2+)</name>
        <dbReference type="ChEBI" id="CHEBI:18420"/>
        <label>1</label>
    </ligand>
</feature>
<dbReference type="PANTHER" id="PTHR43407:SF1">
    <property type="entry name" value="LENGSIN"/>
    <property type="match status" value="1"/>
</dbReference>
<dbReference type="GO" id="GO:0005737">
    <property type="term" value="C:cytoplasm"/>
    <property type="evidence" value="ECO:0007669"/>
    <property type="project" value="UniProtKB-SubCell"/>
</dbReference>
<evidence type="ECO:0000256" key="7">
    <source>
        <dbReference type="ARBA" id="ARBA00022598"/>
    </source>
</evidence>
<organism evidence="22 23">
    <name type="scientific">Blastopirellula marina</name>
    <dbReference type="NCBI Taxonomy" id="124"/>
    <lineage>
        <taxon>Bacteria</taxon>
        <taxon>Pseudomonadati</taxon>
        <taxon>Planctomycetota</taxon>
        <taxon>Planctomycetia</taxon>
        <taxon>Pirellulales</taxon>
        <taxon>Pirellulaceae</taxon>
        <taxon>Blastopirellula</taxon>
    </lineage>
</organism>
<keyword evidence="11 14" id="KW-0460">Magnesium</keyword>
<keyword evidence="5 18" id="KW-0963">Cytoplasm</keyword>
<dbReference type="PROSITE" id="PS00181">
    <property type="entry name" value="GLNA_ATP"/>
    <property type="match status" value="1"/>
</dbReference>
<feature type="binding site" evidence="14">
    <location>
        <position position="220"/>
    </location>
    <ligand>
        <name>Mg(2+)</name>
        <dbReference type="ChEBI" id="CHEBI:18420"/>
        <label>1</label>
    </ligand>
</feature>
<feature type="binding site" evidence="14">
    <location>
        <position position="212"/>
    </location>
    <ligand>
        <name>Mg(2+)</name>
        <dbReference type="ChEBI" id="CHEBI:18420"/>
        <label>1</label>
    </ligand>
</feature>
<evidence type="ECO:0000259" key="21">
    <source>
        <dbReference type="PROSITE" id="PS51987"/>
    </source>
</evidence>
<feature type="binding site" evidence="13">
    <location>
        <position position="207"/>
    </location>
    <ligand>
        <name>ATP</name>
        <dbReference type="ChEBI" id="CHEBI:30616"/>
    </ligand>
</feature>
<accession>A0A2S8FNZ7</accession>
<dbReference type="RefSeq" id="WP_105355695.1">
    <property type="nucleotide sequence ID" value="NZ_PUIB01000017.1"/>
</dbReference>
<feature type="binding site" evidence="13">
    <location>
        <position position="353"/>
    </location>
    <ligand>
        <name>ATP</name>
        <dbReference type="ChEBI" id="CHEBI:30616"/>
    </ligand>
</feature>
<evidence type="ECO:0000256" key="16">
    <source>
        <dbReference type="PROSITE-ProRule" id="PRU01330"/>
    </source>
</evidence>
<comment type="cofactor">
    <cofactor evidence="14">
        <name>Mg(2+)</name>
        <dbReference type="ChEBI" id="CHEBI:18420"/>
    </cofactor>
    <text evidence="14">Binds 2 Mg(2+) ions per subunit.</text>
</comment>
<evidence type="ECO:0000256" key="11">
    <source>
        <dbReference type="ARBA" id="ARBA00022842"/>
    </source>
</evidence>
<evidence type="ECO:0000256" key="14">
    <source>
        <dbReference type="PIRSR" id="PIRSR604809-3"/>
    </source>
</evidence>
<dbReference type="Gene3D" id="3.30.590.10">
    <property type="entry name" value="Glutamine synthetase/guanido kinase, catalytic domain"/>
    <property type="match status" value="1"/>
</dbReference>
<dbReference type="EMBL" id="PUIB01000017">
    <property type="protein sequence ID" value="PQO33877.1"/>
    <property type="molecule type" value="Genomic_DNA"/>
</dbReference>
<dbReference type="InterPro" id="IPR004809">
    <property type="entry name" value="Gln_synth_I"/>
</dbReference>
<comment type="caution">
    <text evidence="22">The sequence shown here is derived from an EMBL/GenBank/DDBJ whole genome shotgun (WGS) entry which is preliminary data.</text>
</comment>
<dbReference type="GO" id="GO:0005524">
    <property type="term" value="F:ATP binding"/>
    <property type="evidence" value="ECO:0007669"/>
    <property type="project" value="UniProtKB-KW"/>
</dbReference>
<evidence type="ECO:0000256" key="3">
    <source>
        <dbReference type="ARBA" id="ARBA00011354"/>
    </source>
</evidence>
<evidence type="ECO:0000313" key="22">
    <source>
        <dbReference type="EMBL" id="PQO33877.1"/>
    </source>
</evidence>
<feature type="binding site" evidence="12">
    <location>
        <position position="339"/>
    </location>
    <ligand>
        <name>L-glutamate</name>
        <dbReference type="ChEBI" id="CHEBI:29985"/>
    </ligand>
</feature>
<comment type="subcellular location">
    <subcellularLocation>
        <location evidence="1 18">Cytoplasm</location>
    </subcellularLocation>
</comment>
<dbReference type="AlphaFoldDB" id="A0A2S8FNZ7"/>
<keyword evidence="7 19" id="KW-0436">Ligase</keyword>
<feature type="binding site" evidence="14">
    <location>
        <position position="130"/>
    </location>
    <ligand>
        <name>Mg(2+)</name>
        <dbReference type="ChEBI" id="CHEBI:18420"/>
        <label>1</label>
    </ligand>
</feature>
<feature type="binding site" evidence="13">
    <location>
        <begin position="271"/>
        <end position="273"/>
    </location>
    <ligand>
        <name>ATP</name>
        <dbReference type="ChEBI" id="CHEBI:30616"/>
    </ligand>
</feature>
<evidence type="ECO:0000256" key="17">
    <source>
        <dbReference type="RuleBase" id="RU000384"/>
    </source>
</evidence>
<dbReference type="PANTHER" id="PTHR43407">
    <property type="entry name" value="GLUTAMINE SYNTHETASE"/>
    <property type="match status" value="1"/>
</dbReference>
<dbReference type="EC" id="6.3.1.2" evidence="19"/>
<evidence type="ECO:0000256" key="18">
    <source>
        <dbReference type="RuleBase" id="RU000387"/>
    </source>
</evidence>
<evidence type="ECO:0000256" key="19">
    <source>
        <dbReference type="RuleBase" id="RU004356"/>
    </source>
</evidence>
<feature type="domain" description="GS catalytic" evidence="21">
    <location>
        <begin position="105"/>
        <end position="470"/>
    </location>
</feature>
<feature type="binding site" evidence="12">
    <location>
        <position position="321"/>
    </location>
    <ligand>
        <name>L-glutamate</name>
        <dbReference type="ChEBI" id="CHEBI:29985"/>
    </ligand>
</feature>
<evidence type="ECO:0000256" key="4">
    <source>
        <dbReference type="ARBA" id="ARBA00021364"/>
    </source>
</evidence>